<feature type="domain" description="Phytase-like" evidence="1">
    <location>
        <begin position="48"/>
        <end position="101"/>
    </location>
</feature>
<organism evidence="2 3">
    <name type="scientific">Xylophilus ampelinus</name>
    <dbReference type="NCBI Taxonomy" id="54067"/>
    <lineage>
        <taxon>Bacteria</taxon>
        <taxon>Pseudomonadati</taxon>
        <taxon>Pseudomonadota</taxon>
        <taxon>Betaproteobacteria</taxon>
        <taxon>Burkholderiales</taxon>
        <taxon>Xylophilus</taxon>
    </lineage>
</organism>
<dbReference type="Pfam" id="PF13449">
    <property type="entry name" value="Phytase-like"/>
    <property type="match status" value="1"/>
</dbReference>
<dbReference type="RefSeq" id="WP_110466484.1">
    <property type="nucleotide sequence ID" value="NZ_JAMOFZ010000021.1"/>
</dbReference>
<proteinExistence type="predicted"/>
<keyword evidence="3" id="KW-1185">Reference proteome</keyword>
<gene>
    <name evidence="2" type="ORF">DFQ15_12242</name>
</gene>
<dbReference type="Proteomes" id="UP000247540">
    <property type="component" value="Unassembled WGS sequence"/>
</dbReference>
<evidence type="ECO:0000313" key="2">
    <source>
        <dbReference type="EMBL" id="PYE74960.1"/>
    </source>
</evidence>
<evidence type="ECO:0000259" key="1">
    <source>
        <dbReference type="Pfam" id="PF13449"/>
    </source>
</evidence>
<dbReference type="OrthoDB" id="9798539at2"/>
<dbReference type="PROSITE" id="PS51257">
    <property type="entry name" value="PROKAR_LIPOPROTEIN"/>
    <property type="match status" value="1"/>
</dbReference>
<protein>
    <submittedName>
        <fullName evidence="2">Phytase-like protein with esterase activity</fullName>
    </submittedName>
</protein>
<dbReference type="AlphaFoldDB" id="A0A318SQX4"/>
<comment type="caution">
    <text evidence="2">The sequence shown here is derived from an EMBL/GenBank/DDBJ whole genome shotgun (WGS) entry which is preliminary data.</text>
</comment>
<evidence type="ECO:0000313" key="3">
    <source>
        <dbReference type="Proteomes" id="UP000247540"/>
    </source>
</evidence>
<name>A0A318SQX4_9BURK</name>
<sequence length="179" mass="19195">MRRLFASALLAALLATGCGDGFGDTPQSFGLRLIGQQTVSDAQTVGGTRVGGLSGLDYDIAGGTWILISDDRSEKNPARFYTARLRYDAAGFSAVQWCRTTISQAPRSPSCWPSKWCRGRPPAARHRAFRPGSCPIGLAATVPQRPLAIIFVAIRRRIGVGVGNPQAARQRLPGVHDGY</sequence>
<dbReference type="EMBL" id="QJTC01000022">
    <property type="protein sequence ID" value="PYE74960.1"/>
    <property type="molecule type" value="Genomic_DNA"/>
</dbReference>
<accession>A0A318SQX4</accession>
<reference evidence="2 3" key="1">
    <citation type="submission" date="2018-06" db="EMBL/GenBank/DDBJ databases">
        <title>Genomic Encyclopedia of Type Strains, Phase III (KMG-III): the genomes of soil and plant-associated and newly described type strains.</title>
        <authorList>
            <person name="Whitman W."/>
        </authorList>
    </citation>
    <scope>NUCLEOTIDE SEQUENCE [LARGE SCALE GENOMIC DNA]</scope>
    <source>
        <strain evidence="2 3">CECT 7646</strain>
    </source>
</reference>
<dbReference type="InterPro" id="IPR027372">
    <property type="entry name" value="Phytase-like_dom"/>
</dbReference>